<feature type="domain" description="Gliding motility-associated protein GldM N-terminal" evidence="2">
    <location>
        <begin position="31"/>
        <end position="224"/>
    </location>
</feature>
<dbReference type="Pfam" id="PF12081">
    <property type="entry name" value="GldM_1st"/>
    <property type="match status" value="1"/>
</dbReference>
<dbReference type="InterPro" id="IPR022720">
    <property type="entry name" value="Motility-assoc_prot_GldM_N"/>
</dbReference>
<feature type="domain" description="Gliding motility-associated protein GldM C-terminal" evidence="1">
    <location>
        <begin position="415"/>
        <end position="521"/>
    </location>
</feature>
<organism evidence="5 6">
    <name type="scientific">Flavobacterium saliperosum</name>
    <dbReference type="NCBI Taxonomy" id="329186"/>
    <lineage>
        <taxon>Bacteria</taxon>
        <taxon>Pseudomonadati</taxon>
        <taxon>Bacteroidota</taxon>
        <taxon>Flavobacteriia</taxon>
        <taxon>Flavobacteriales</taxon>
        <taxon>Flavobacteriaceae</taxon>
        <taxon>Flavobacterium</taxon>
    </lineage>
</organism>
<dbReference type="Proteomes" id="UP000182124">
    <property type="component" value="Unassembled WGS sequence"/>
</dbReference>
<dbReference type="Pfam" id="PF12080">
    <property type="entry name" value="GldM_4th"/>
    <property type="match status" value="1"/>
</dbReference>
<evidence type="ECO:0000313" key="5">
    <source>
        <dbReference type="EMBL" id="SCX01417.1"/>
    </source>
</evidence>
<dbReference type="eggNOG" id="ENOG502Z7S0">
    <property type="taxonomic scope" value="Bacteria"/>
</dbReference>
<evidence type="ECO:0000259" key="2">
    <source>
        <dbReference type="Pfam" id="PF12081"/>
    </source>
</evidence>
<dbReference type="Pfam" id="PF21602">
    <property type="entry name" value="GldM_3rd"/>
    <property type="match status" value="1"/>
</dbReference>
<evidence type="ECO:0000259" key="4">
    <source>
        <dbReference type="Pfam" id="PF21602"/>
    </source>
</evidence>
<feature type="domain" description="Gliding motility-associated protein GldM second immunoglobulin-like" evidence="4">
    <location>
        <begin position="332"/>
        <end position="412"/>
    </location>
</feature>
<dbReference type="RefSeq" id="WP_035653884.1">
    <property type="nucleotide sequence ID" value="NZ_CBCSBQ010000031.1"/>
</dbReference>
<evidence type="ECO:0000259" key="1">
    <source>
        <dbReference type="Pfam" id="PF12080"/>
    </source>
</evidence>
<name>A0A1G4V5D0_9FLAO</name>
<reference evidence="5 6" key="1">
    <citation type="submission" date="2016-10" db="EMBL/GenBank/DDBJ databases">
        <authorList>
            <person name="de Groot N.N."/>
        </authorList>
    </citation>
    <scope>NUCLEOTIDE SEQUENCE [LARGE SCALE GENOMIC DNA]</scope>
    <source>
        <strain evidence="5 6">CGMCC 1.3801</strain>
    </source>
</reference>
<feature type="domain" description="Gliding motility-associated protein GldM first immunoglobulin-like" evidence="3">
    <location>
        <begin position="228"/>
        <end position="328"/>
    </location>
</feature>
<gene>
    <name evidence="5" type="ORF">SAMN02927925_00330</name>
</gene>
<protein>
    <submittedName>
        <fullName evidence="5">Gliding motility-associated protein GldM</fullName>
    </submittedName>
</protein>
<dbReference type="Pfam" id="PF21601">
    <property type="entry name" value="GldM_2nd"/>
    <property type="match status" value="1"/>
</dbReference>
<evidence type="ECO:0000313" key="6">
    <source>
        <dbReference type="Proteomes" id="UP000182124"/>
    </source>
</evidence>
<sequence>MAGGKLSPRQKMINLMYLVFIAMLALNMSKEVLSAFGLMNEKFEGVNKFSEEYNGSLYGQLESKAGENSAQFGEPFQKAKQVKPVVQEFYNYVENLKKDITKDIEKEENGKLPYESMDKGDQIDEAWFSGDGYSAKGNEIIGAFDKFKKGLIAVVGNDVKYKFIVDDINAKFNTGDVKDGEGITKKYLDYHFKGFPAIASLTKLSAIQSDIKKTEQDIYNALIGNTTAKAASMKNYKAIVITEKSAFFAGEAVKGKVVLGRYDKSTVPTAVTINGSAVNLGTALEDGQVNFSFGSGNVGEHDITGKFTFIEDGKPVDIPVEGNYVVVPRPNSANISADKMNVVYRGLPNPMTISFAGISDDKVSASAPGLTRASKPGTYNLNPGSGTEVTVSVTGKLPDGKAVSDKKTFRIKNIPAPIGAIGGEMGVIKGAKSRLEVSQISAKLPDFLYDLNFQVTQFTFKVPGQAAVIVNGDRVNAQCKAALARAGRGDQVTISDIKTKIIGVTANIMTGKTAPVVYEIQ</sequence>
<dbReference type="NCBIfam" id="TIGR03517">
    <property type="entry name" value="GldM_gliding"/>
    <property type="match status" value="1"/>
</dbReference>
<proteinExistence type="predicted"/>
<dbReference type="InterPro" id="IPR048405">
    <property type="entry name" value="GldM_Ig-like-1"/>
</dbReference>
<evidence type="ECO:0000259" key="3">
    <source>
        <dbReference type="Pfam" id="PF21601"/>
    </source>
</evidence>
<dbReference type="AlphaFoldDB" id="A0A1G4V5D0"/>
<dbReference type="EMBL" id="FMTY01000001">
    <property type="protein sequence ID" value="SCX01417.1"/>
    <property type="molecule type" value="Genomic_DNA"/>
</dbReference>
<dbReference type="STRING" id="329186.SAMN02927925_00330"/>
<accession>A0A1G4V5D0</accession>
<dbReference type="InterPro" id="IPR022719">
    <property type="entry name" value="Motility-assoc_prot_GldM_C"/>
</dbReference>
<dbReference type="InterPro" id="IPR048406">
    <property type="entry name" value="GldM_Ig-like-2"/>
</dbReference>
<dbReference type="InterPro" id="IPR019859">
    <property type="entry name" value="Motility-assoc_prot_GldM"/>
</dbReference>